<gene>
    <name evidence="2" type="ORF">ACFSQT_10200</name>
</gene>
<dbReference type="PANTHER" id="PTHR43745:SF2">
    <property type="entry name" value="NITROREDUCTASE MJ1384-RELATED"/>
    <property type="match status" value="1"/>
</dbReference>
<evidence type="ECO:0000313" key="3">
    <source>
        <dbReference type="Proteomes" id="UP001597349"/>
    </source>
</evidence>
<dbReference type="Gene3D" id="3.40.109.10">
    <property type="entry name" value="NADH Oxidase"/>
    <property type="match status" value="1"/>
</dbReference>
<dbReference type="InterPro" id="IPR020051">
    <property type="entry name" value="SagB-type_dehydrogenase"/>
</dbReference>
<proteinExistence type="predicted"/>
<name>A0ABW4WBP3_9HYPH</name>
<dbReference type="InterPro" id="IPR052544">
    <property type="entry name" value="Bacteriocin_Proc_Enz"/>
</dbReference>
<dbReference type="InterPro" id="IPR000415">
    <property type="entry name" value="Nitroreductase-like"/>
</dbReference>
<dbReference type="CDD" id="cd02142">
    <property type="entry name" value="McbC_SagB-like_oxidoreductase"/>
    <property type="match status" value="1"/>
</dbReference>
<dbReference type="EMBL" id="JBHUGY010000017">
    <property type="protein sequence ID" value="MFD2053443.1"/>
    <property type="molecule type" value="Genomic_DNA"/>
</dbReference>
<organism evidence="2 3">
    <name type="scientific">Mesorhizobium calcicola</name>
    <dbReference type="NCBI Taxonomy" id="1300310"/>
    <lineage>
        <taxon>Bacteria</taxon>
        <taxon>Pseudomonadati</taxon>
        <taxon>Pseudomonadota</taxon>
        <taxon>Alphaproteobacteria</taxon>
        <taxon>Hyphomicrobiales</taxon>
        <taxon>Phyllobacteriaceae</taxon>
        <taxon>Mesorhizobium</taxon>
    </lineage>
</organism>
<dbReference type="RefSeq" id="WP_379018184.1">
    <property type="nucleotide sequence ID" value="NZ_JBHUGY010000017.1"/>
</dbReference>
<accession>A0ABW4WBP3</accession>
<sequence>MLALEWIGQQAVLAIGSTGERRPIDPVLVGLLARLGEWAAREELRQEGIDISVDSLDTLVQLGVLETSPGENRATACGWHPFDLDVLQIQSIGGVAPRTKPPPPPFRPAFEGRRIELPRGALPAMTLAEALSRRRSLRRYGARPLSLADVGVLLEHAARVVAIQTDSNLGEIVYRPYAAAGARSELELYVMANRIEHVVPGLYHYEAREHRMIHIRAHDKGGAALNAWLNDAMGQTRKGEPQLVLVIAAVLERLFWKYGRFGLTLAYQDVGCLYQTLYLLATALGLSPCAVGAGRARETAKWLGVDELTETPIGYFVVGVPEADLA</sequence>
<reference evidence="3" key="1">
    <citation type="journal article" date="2019" name="Int. J. Syst. Evol. Microbiol.">
        <title>The Global Catalogue of Microorganisms (GCM) 10K type strain sequencing project: providing services to taxonomists for standard genome sequencing and annotation.</title>
        <authorList>
            <consortium name="The Broad Institute Genomics Platform"/>
            <consortium name="The Broad Institute Genome Sequencing Center for Infectious Disease"/>
            <person name="Wu L."/>
            <person name="Ma J."/>
        </authorList>
    </citation>
    <scope>NUCLEOTIDE SEQUENCE [LARGE SCALE GENOMIC DNA]</scope>
    <source>
        <strain evidence="3">CGMCC 1.16226</strain>
    </source>
</reference>
<dbReference type="Proteomes" id="UP001597349">
    <property type="component" value="Unassembled WGS sequence"/>
</dbReference>
<dbReference type="NCBIfam" id="TIGR03605">
    <property type="entry name" value="antibiot_sagB"/>
    <property type="match status" value="1"/>
</dbReference>
<dbReference type="Pfam" id="PF00881">
    <property type="entry name" value="Nitroreductase"/>
    <property type="match status" value="1"/>
</dbReference>
<feature type="domain" description="Nitroreductase" evidence="1">
    <location>
        <begin position="132"/>
        <end position="319"/>
    </location>
</feature>
<evidence type="ECO:0000259" key="1">
    <source>
        <dbReference type="Pfam" id="PF00881"/>
    </source>
</evidence>
<dbReference type="PANTHER" id="PTHR43745">
    <property type="entry name" value="NITROREDUCTASE MJ1384-RELATED"/>
    <property type="match status" value="1"/>
</dbReference>
<dbReference type="InterPro" id="IPR029479">
    <property type="entry name" value="Nitroreductase"/>
</dbReference>
<evidence type="ECO:0000313" key="2">
    <source>
        <dbReference type="EMBL" id="MFD2053443.1"/>
    </source>
</evidence>
<keyword evidence="3" id="KW-1185">Reference proteome</keyword>
<dbReference type="SUPFAM" id="SSF55469">
    <property type="entry name" value="FMN-dependent nitroreductase-like"/>
    <property type="match status" value="1"/>
</dbReference>
<protein>
    <submittedName>
        <fullName evidence="2">SagB family peptide dehydrogenase</fullName>
    </submittedName>
</protein>
<comment type="caution">
    <text evidence="2">The sequence shown here is derived from an EMBL/GenBank/DDBJ whole genome shotgun (WGS) entry which is preliminary data.</text>
</comment>